<dbReference type="PANTHER" id="PTHR20923:SF1">
    <property type="entry name" value="G PATCH DOMAIN AND ANKYRIN REPEAT-CONTAINING PROTEIN 1"/>
    <property type="match status" value="1"/>
</dbReference>
<dbReference type="EMBL" id="JAFHDT010000004">
    <property type="protein sequence ID" value="KAI7811028.1"/>
    <property type="molecule type" value="Genomic_DNA"/>
</dbReference>
<gene>
    <name evidence="3" type="ORF">IRJ41_009462</name>
</gene>
<sequence>MSNPAIRSPMYFTKAKEEEKLWIEGKKKEDIQSLTGQEAKDFYQSLLQDSSEGRPRKARDVTTRRVKRGAGQNRRRGAGRRSEGGQVRTGGTPERSGHKLLQYAQEGNIQGLRDLLRHGCDVNFRDDFFWTGVMCASQAGKTEAVRLLLQHGAAWVGVVDKQGRDARDLAVQAGHHDVVRELEQFGVSESAPTANGTDSVRSQWCSVCAVHYTDSTQTHNRSTLHQFSELRPPSTPQYCLPSTSNSFKMMLRLGWDPSSGLGPSHSGRKNPVSTVLKRDQTGFGYGRTPQPKVTHFQARDPQAVQHKPKEKRMRQERGSKLNAKELKRKEERDKRLERDFRSSFNFDL</sequence>
<feature type="domain" description="G-patch" evidence="2">
    <location>
        <begin position="242"/>
        <end position="288"/>
    </location>
</feature>
<feature type="region of interest" description="Disordered" evidence="1">
    <location>
        <begin position="280"/>
        <end position="348"/>
    </location>
</feature>
<organism evidence="3 4">
    <name type="scientific">Triplophysa rosa</name>
    <name type="common">Cave loach</name>
    <dbReference type="NCBI Taxonomy" id="992332"/>
    <lineage>
        <taxon>Eukaryota</taxon>
        <taxon>Metazoa</taxon>
        <taxon>Chordata</taxon>
        <taxon>Craniata</taxon>
        <taxon>Vertebrata</taxon>
        <taxon>Euteleostomi</taxon>
        <taxon>Actinopterygii</taxon>
        <taxon>Neopterygii</taxon>
        <taxon>Teleostei</taxon>
        <taxon>Ostariophysi</taxon>
        <taxon>Cypriniformes</taxon>
        <taxon>Nemacheilidae</taxon>
        <taxon>Triplophysa</taxon>
    </lineage>
</organism>
<reference evidence="3" key="1">
    <citation type="submission" date="2021-02" db="EMBL/GenBank/DDBJ databases">
        <title>Comparative genomics reveals that relaxation of natural selection precedes convergent phenotypic evolution of cavefish.</title>
        <authorList>
            <person name="Peng Z."/>
        </authorList>
    </citation>
    <scope>NUCLEOTIDE SEQUENCE</scope>
    <source>
        <tissue evidence="3">Muscle</tissue>
    </source>
</reference>
<dbReference type="InterPro" id="IPR002110">
    <property type="entry name" value="Ankyrin_rpt"/>
</dbReference>
<dbReference type="Proteomes" id="UP001059041">
    <property type="component" value="Linkage Group LG4"/>
</dbReference>
<feature type="region of interest" description="Disordered" evidence="1">
    <location>
        <begin position="45"/>
        <end position="97"/>
    </location>
</feature>
<dbReference type="PROSITE" id="PS50174">
    <property type="entry name" value="G_PATCH"/>
    <property type="match status" value="1"/>
</dbReference>
<dbReference type="SMART" id="SM00443">
    <property type="entry name" value="G_patch"/>
    <property type="match status" value="1"/>
</dbReference>
<name>A0A9W7WZ34_TRIRA</name>
<dbReference type="Pfam" id="PF12796">
    <property type="entry name" value="Ank_2"/>
    <property type="match status" value="1"/>
</dbReference>
<dbReference type="InterPro" id="IPR000467">
    <property type="entry name" value="G_patch_dom"/>
</dbReference>
<dbReference type="SMART" id="SM00248">
    <property type="entry name" value="ANK"/>
    <property type="match status" value="3"/>
</dbReference>
<comment type="caution">
    <text evidence="3">The sequence shown here is derived from an EMBL/GenBank/DDBJ whole genome shotgun (WGS) entry which is preliminary data.</text>
</comment>
<dbReference type="InterPro" id="IPR039146">
    <property type="entry name" value="GPANK1"/>
</dbReference>
<evidence type="ECO:0000259" key="2">
    <source>
        <dbReference type="PROSITE" id="PS50174"/>
    </source>
</evidence>
<feature type="compositionally biased region" description="Basic and acidic residues" evidence="1">
    <location>
        <begin position="313"/>
        <end position="341"/>
    </location>
</feature>
<feature type="compositionally biased region" description="Basic residues" evidence="1">
    <location>
        <begin position="64"/>
        <end position="79"/>
    </location>
</feature>
<dbReference type="SUPFAM" id="SSF48403">
    <property type="entry name" value="Ankyrin repeat"/>
    <property type="match status" value="1"/>
</dbReference>
<proteinExistence type="predicted"/>
<dbReference type="GO" id="GO:0003676">
    <property type="term" value="F:nucleic acid binding"/>
    <property type="evidence" value="ECO:0007669"/>
    <property type="project" value="InterPro"/>
</dbReference>
<feature type="compositionally biased region" description="Basic and acidic residues" evidence="1">
    <location>
        <begin position="51"/>
        <end position="63"/>
    </location>
</feature>
<dbReference type="PANTHER" id="PTHR20923">
    <property type="entry name" value="BAT4 PROTEIN-RELATED"/>
    <property type="match status" value="1"/>
</dbReference>
<dbReference type="AlphaFoldDB" id="A0A9W7WZ34"/>
<dbReference type="Pfam" id="PF01585">
    <property type="entry name" value="G-patch"/>
    <property type="match status" value="1"/>
</dbReference>
<dbReference type="InterPro" id="IPR036770">
    <property type="entry name" value="Ankyrin_rpt-contain_sf"/>
</dbReference>
<evidence type="ECO:0000313" key="4">
    <source>
        <dbReference type="Proteomes" id="UP001059041"/>
    </source>
</evidence>
<keyword evidence="4" id="KW-1185">Reference proteome</keyword>
<dbReference type="Gene3D" id="1.25.40.20">
    <property type="entry name" value="Ankyrin repeat-containing domain"/>
    <property type="match status" value="1"/>
</dbReference>
<evidence type="ECO:0000256" key="1">
    <source>
        <dbReference type="SAM" id="MobiDB-lite"/>
    </source>
</evidence>
<protein>
    <submittedName>
        <fullName evidence="3">G patch domain and ankyrin repeat-containing protein 1</fullName>
    </submittedName>
</protein>
<evidence type="ECO:0000313" key="3">
    <source>
        <dbReference type="EMBL" id="KAI7811028.1"/>
    </source>
</evidence>
<dbReference type="OrthoDB" id="4735278at2759"/>
<accession>A0A9W7WZ34</accession>